<feature type="active site" description="Nucleophile" evidence="11">
    <location>
        <position position="301"/>
    </location>
</feature>
<organism evidence="13 14">
    <name type="scientific">Lithohypha guttulata</name>
    <dbReference type="NCBI Taxonomy" id="1690604"/>
    <lineage>
        <taxon>Eukaryota</taxon>
        <taxon>Fungi</taxon>
        <taxon>Dikarya</taxon>
        <taxon>Ascomycota</taxon>
        <taxon>Pezizomycotina</taxon>
        <taxon>Eurotiomycetes</taxon>
        <taxon>Chaetothyriomycetidae</taxon>
        <taxon>Chaetothyriales</taxon>
        <taxon>Trichomeriaceae</taxon>
        <taxon>Lithohypha</taxon>
    </lineage>
</organism>
<dbReference type="InterPro" id="IPR001678">
    <property type="entry name" value="MeTrfase_RsmB-F_NOP2_dom"/>
</dbReference>
<feature type="binding site" evidence="11">
    <location>
        <position position="182"/>
    </location>
    <ligand>
        <name>S-adenosyl-L-methionine</name>
        <dbReference type="ChEBI" id="CHEBI:59789"/>
    </ligand>
</feature>
<keyword evidence="3 11" id="KW-0489">Methyltransferase</keyword>
<protein>
    <recommendedName>
        <fullName evidence="9">NOL1/NOP2/Sun domain family member 4</fullName>
    </recommendedName>
</protein>
<evidence type="ECO:0000313" key="13">
    <source>
        <dbReference type="EMBL" id="KAK5090792.1"/>
    </source>
</evidence>
<keyword evidence="6 11" id="KW-0694">RNA-binding</keyword>
<dbReference type="GO" id="GO:0003723">
    <property type="term" value="F:RNA binding"/>
    <property type="evidence" value="ECO:0007669"/>
    <property type="project" value="UniProtKB-UniRule"/>
</dbReference>
<dbReference type="GO" id="GO:0005762">
    <property type="term" value="C:mitochondrial large ribosomal subunit"/>
    <property type="evidence" value="ECO:0007669"/>
    <property type="project" value="TreeGrafter"/>
</dbReference>
<evidence type="ECO:0000256" key="8">
    <source>
        <dbReference type="ARBA" id="ARBA00023128"/>
    </source>
</evidence>
<dbReference type="InterPro" id="IPR049560">
    <property type="entry name" value="MeTrfase_RsmB-F_NOP2_cat"/>
</dbReference>
<accession>A0AAN7Y9Z1</accession>
<feature type="domain" description="SAM-dependent MTase RsmB/NOP-type" evidence="12">
    <location>
        <begin position="38"/>
        <end position="365"/>
    </location>
</feature>
<dbReference type="EMBL" id="JAVRRJ010000001">
    <property type="protein sequence ID" value="KAK5090792.1"/>
    <property type="molecule type" value="Genomic_DNA"/>
</dbReference>
<comment type="subcellular location">
    <subcellularLocation>
        <location evidence="1">Mitochondrion</location>
    </subcellularLocation>
</comment>
<dbReference type="InterPro" id="IPR023267">
    <property type="entry name" value="RCMT"/>
</dbReference>
<evidence type="ECO:0000259" key="12">
    <source>
        <dbReference type="PROSITE" id="PS51686"/>
    </source>
</evidence>
<comment type="similarity">
    <text evidence="11">Belongs to the class I-like SAM-binding methyltransferase superfamily. RsmB/NOP family.</text>
</comment>
<feature type="binding site" evidence="11">
    <location>
        <begin position="148"/>
        <end position="154"/>
    </location>
    <ligand>
        <name>S-adenosyl-L-methionine</name>
        <dbReference type="ChEBI" id="CHEBI:59789"/>
    </ligand>
</feature>
<evidence type="ECO:0000256" key="3">
    <source>
        <dbReference type="ARBA" id="ARBA00022603"/>
    </source>
</evidence>
<name>A0AAN7Y9Z1_9EURO</name>
<evidence type="ECO:0000256" key="2">
    <source>
        <dbReference type="ARBA" id="ARBA00022552"/>
    </source>
</evidence>
<dbReference type="Pfam" id="PF01189">
    <property type="entry name" value="Methyltr_RsmB-F"/>
    <property type="match status" value="1"/>
</dbReference>
<comment type="catalytic activity">
    <reaction evidence="10">
        <text>a cytidine in rRNA + S-adenosyl-L-methionine = a 5-methylcytidine in rRNA + S-adenosyl-L-homocysteine + H(+)</text>
        <dbReference type="Rhea" id="RHEA:61484"/>
        <dbReference type="Rhea" id="RHEA-COMP:15836"/>
        <dbReference type="Rhea" id="RHEA-COMP:15837"/>
        <dbReference type="ChEBI" id="CHEBI:15378"/>
        <dbReference type="ChEBI" id="CHEBI:57856"/>
        <dbReference type="ChEBI" id="CHEBI:59789"/>
        <dbReference type="ChEBI" id="CHEBI:74483"/>
        <dbReference type="ChEBI" id="CHEBI:82748"/>
    </reaction>
</comment>
<dbReference type="InterPro" id="IPR029063">
    <property type="entry name" value="SAM-dependent_MTases_sf"/>
</dbReference>
<dbReference type="SUPFAM" id="SSF53335">
    <property type="entry name" value="S-adenosyl-L-methionine-dependent methyltransferases"/>
    <property type="match status" value="1"/>
</dbReference>
<gene>
    <name evidence="13" type="ORF">LTR05_000969</name>
</gene>
<evidence type="ECO:0000256" key="9">
    <source>
        <dbReference type="ARBA" id="ARBA00042050"/>
    </source>
</evidence>
<evidence type="ECO:0000256" key="10">
    <source>
        <dbReference type="ARBA" id="ARBA00049302"/>
    </source>
</evidence>
<proteinExistence type="inferred from homology"/>
<keyword evidence="2" id="KW-0698">rRNA processing</keyword>
<sequence>MPSIKATKVLQKRSDAALESFHAYYVKIWGEERWHNSLFPALSQSTRYCALINQFGNASETMSFLQEGADDQLKEEDCLQCLRQNMGESAGKLSVVTRSSDKTFPRARLVEGLHPEETVLSHWALDFASVLAASILNVEPRDRVLDMCAAPGGKSIVLAQLLFPTLKSDEENDQKSILHSNEYDSMRCKRLTSNLQAYLPKILFANKAVEALQLDGSTKTVVNELPLGEGGYDKVLLDAPCSSERHIVHAYLAARSSGRIADEMANWKPSHSKKLAKTQGALLMTTLKAVKIGGSVLYATCSISIEENDGVIEATLDALGREQDKNHNREWQIQVDRQLEDRLEAKATLDKFSETTKHETEIVIG</sequence>
<dbReference type="PANTHER" id="PTHR22808:SF3">
    <property type="entry name" value="5-METHYLCYTOSINE RRNA METHYLTRANSFERASE NSUN4"/>
    <property type="match status" value="1"/>
</dbReference>
<dbReference type="PANTHER" id="PTHR22808">
    <property type="entry name" value="NCL1 YEAST -RELATED NOL1/NOP2/FMU SUN DOMAIN-CONTAINING"/>
    <property type="match status" value="1"/>
</dbReference>
<dbReference type="Proteomes" id="UP001309876">
    <property type="component" value="Unassembled WGS sequence"/>
</dbReference>
<keyword evidence="14" id="KW-1185">Reference proteome</keyword>
<reference evidence="13 14" key="1">
    <citation type="submission" date="2023-08" db="EMBL/GenBank/DDBJ databases">
        <title>Black Yeasts Isolated from many extreme environments.</title>
        <authorList>
            <person name="Coleine C."/>
            <person name="Stajich J.E."/>
            <person name="Selbmann L."/>
        </authorList>
    </citation>
    <scope>NUCLEOTIDE SEQUENCE [LARGE SCALE GENOMIC DNA]</scope>
    <source>
        <strain evidence="13 14">CCFEE 5910</strain>
    </source>
</reference>
<evidence type="ECO:0000313" key="14">
    <source>
        <dbReference type="Proteomes" id="UP001309876"/>
    </source>
</evidence>
<keyword evidence="8" id="KW-0496">Mitochondrion</keyword>
<feature type="binding site" evidence="11">
    <location>
        <position position="238"/>
    </location>
    <ligand>
        <name>S-adenosyl-L-methionine</name>
        <dbReference type="ChEBI" id="CHEBI:59789"/>
    </ligand>
</feature>
<dbReference type="PRINTS" id="PR02008">
    <property type="entry name" value="RCMTFAMILY"/>
</dbReference>
<feature type="binding site" evidence="11">
    <location>
        <position position="215"/>
    </location>
    <ligand>
        <name>S-adenosyl-L-methionine</name>
        <dbReference type="ChEBI" id="CHEBI:59789"/>
    </ligand>
</feature>
<evidence type="ECO:0000256" key="1">
    <source>
        <dbReference type="ARBA" id="ARBA00004173"/>
    </source>
</evidence>
<dbReference type="GO" id="GO:0008173">
    <property type="term" value="F:RNA methyltransferase activity"/>
    <property type="evidence" value="ECO:0007669"/>
    <property type="project" value="InterPro"/>
</dbReference>
<keyword evidence="4 11" id="KW-0808">Transferase</keyword>
<dbReference type="Gene3D" id="3.40.50.150">
    <property type="entry name" value="Vaccinia Virus protein VP39"/>
    <property type="match status" value="1"/>
</dbReference>
<keyword evidence="5 11" id="KW-0949">S-adenosyl-L-methionine</keyword>
<dbReference type="GO" id="GO:0031167">
    <property type="term" value="P:rRNA methylation"/>
    <property type="evidence" value="ECO:0007669"/>
    <property type="project" value="TreeGrafter"/>
</dbReference>
<evidence type="ECO:0000256" key="7">
    <source>
        <dbReference type="ARBA" id="ARBA00022946"/>
    </source>
</evidence>
<evidence type="ECO:0000256" key="4">
    <source>
        <dbReference type="ARBA" id="ARBA00022679"/>
    </source>
</evidence>
<dbReference type="PROSITE" id="PS51686">
    <property type="entry name" value="SAM_MT_RSMB_NOP"/>
    <property type="match status" value="1"/>
</dbReference>
<evidence type="ECO:0000256" key="11">
    <source>
        <dbReference type="PROSITE-ProRule" id="PRU01023"/>
    </source>
</evidence>
<keyword evidence="7" id="KW-0809">Transit peptide</keyword>
<comment type="caution">
    <text evidence="13">The sequence shown here is derived from an EMBL/GenBank/DDBJ whole genome shotgun (WGS) entry which is preliminary data.</text>
</comment>
<evidence type="ECO:0000256" key="5">
    <source>
        <dbReference type="ARBA" id="ARBA00022691"/>
    </source>
</evidence>
<evidence type="ECO:0000256" key="6">
    <source>
        <dbReference type="ARBA" id="ARBA00022884"/>
    </source>
</evidence>
<dbReference type="AlphaFoldDB" id="A0AAN7Y9Z1"/>